<evidence type="ECO:0000256" key="6">
    <source>
        <dbReference type="SAM" id="Phobius"/>
    </source>
</evidence>
<evidence type="ECO:0000313" key="8">
    <source>
        <dbReference type="Proteomes" id="UP000000263"/>
    </source>
</evidence>
<protein>
    <submittedName>
        <fullName evidence="7">Cobalt ABC transporter, inner membrane subunit CbiQ</fullName>
    </submittedName>
</protein>
<feature type="transmembrane region" description="Helical" evidence="6">
    <location>
        <begin position="52"/>
        <end position="73"/>
    </location>
</feature>
<dbReference type="PANTHER" id="PTHR34857">
    <property type="entry name" value="SLL0384 PROTEIN"/>
    <property type="match status" value="1"/>
</dbReference>
<evidence type="ECO:0000256" key="3">
    <source>
        <dbReference type="ARBA" id="ARBA00022692"/>
    </source>
</evidence>
<dbReference type="InterPro" id="IPR012809">
    <property type="entry name" value="ECF_CbiQ"/>
</dbReference>
<name>A7NS39_ROSCS</name>
<accession>A7NS39</accession>
<feature type="transmembrane region" description="Helical" evidence="6">
    <location>
        <begin position="153"/>
        <end position="170"/>
    </location>
</feature>
<dbReference type="PANTHER" id="PTHR34857:SF2">
    <property type="entry name" value="SLL0384 PROTEIN"/>
    <property type="match status" value="1"/>
</dbReference>
<dbReference type="GO" id="GO:0043190">
    <property type="term" value="C:ATP-binding cassette (ABC) transporter complex"/>
    <property type="evidence" value="ECO:0007669"/>
    <property type="project" value="InterPro"/>
</dbReference>
<dbReference type="GO" id="GO:0006824">
    <property type="term" value="P:cobalt ion transport"/>
    <property type="evidence" value="ECO:0007669"/>
    <property type="project" value="InterPro"/>
</dbReference>
<dbReference type="AlphaFoldDB" id="A7NS39"/>
<dbReference type="InterPro" id="IPR003339">
    <property type="entry name" value="ABC/ECF_trnsptr_transmembrane"/>
</dbReference>
<dbReference type="CDD" id="cd16914">
    <property type="entry name" value="EcfT"/>
    <property type="match status" value="1"/>
</dbReference>
<feature type="transmembrane region" description="Helical" evidence="6">
    <location>
        <begin position="120"/>
        <end position="141"/>
    </location>
</feature>
<dbReference type="Pfam" id="PF02361">
    <property type="entry name" value="CbiQ"/>
    <property type="match status" value="1"/>
</dbReference>
<dbReference type="KEGG" id="rca:Rcas_4361"/>
<gene>
    <name evidence="7" type="ordered locus">Rcas_4361</name>
</gene>
<evidence type="ECO:0000256" key="5">
    <source>
        <dbReference type="ARBA" id="ARBA00023136"/>
    </source>
</evidence>
<dbReference type="NCBIfam" id="TIGR02454">
    <property type="entry name" value="ECF_T_CbiQ"/>
    <property type="match status" value="1"/>
</dbReference>
<dbReference type="InterPro" id="IPR051611">
    <property type="entry name" value="ECF_transporter_component"/>
</dbReference>
<evidence type="ECO:0000313" key="7">
    <source>
        <dbReference type="EMBL" id="ABU60385.1"/>
    </source>
</evidence>
<evidence type="ECO:0000256" key="2">
    <source>
        <dbReference type="ARBA" id="ARBA00022475"/>
    </source>
</evidence>
<dbReference type="STRING" id="383372.Rcas_4361"/>
<evidence type="ECO:0000256" key="4">
    <source>
        <dbReference type="ARBA" id="ARBA00022989"/>
    </source>
</evidence>
<sequence length="269" mass="29522">MVHGASMTHTHLSDRYQDGTSIVHRLDPRVKVIVTLLFIMSNVLLPDGAWTAFALSLGLVTLVCTLAGFGALFALKRSFVALPFVLVAITVLFTTPGRTVAGWQIGDSALIVTDAGATRFFSILARSWISVQMAIALTAVTNIPDLLHALRHLRVPALLVGVMGFMLRYLDVLTDEALRLMRARDARSVGSGGSLVWRAQVAGYMVGQLFLRTYERSERVYQAMLARGFDGRFLTTNPHQMREHDWWALAVAVVALALVHAAGYALRMS</sequence>
<keyword evidence="4 6" id="KW-1133">Transmembrane helix</keyword>
<dbReference type="Proteomes" id="UP000000263">
    <property type="component" value="Chromosome"/>
</dbReference>
<keyword evidence="8" id="KW-1185">Reference proteome</keyword>
<feature type="transmembrane region" description="Helical" evidence="6">
    <location>
        <begin position="80"/>
        <end position="100"/>
    </location>
</feature>
<dbReference type="HOGENOM" id="CLU_056469_1_2_0"/>
<keyword evidence="2" id="KW-1003">Cell membrane</keyword>
<dbReference type="EMBL" id="CP000804">
    <property type="protein sequence ID" value="ABU60385.1"/>
    <property type="molecule type" value="Genomic_DNA"/>
</dbReference>
<proteinExistence type="predicted"/>
<evidence type="ECO:0000256" key="1">
    <source>
        <dbReference type="ARBA" id="ARBA00004651"/>
    </source>
</evidence>
<dbReference type="eggNOG" id="COG0619">
    <property type="taxonomic scope" value="Bacteria"/>
</dbReference>
<keyword evidence="5 6" id="KW-0472">Membrane</keyword>
<organism evidence="7 8">
    <name type="scientific">Roseiflexus castenholzii (strain DSM 13941 / HLO8)</name>
    <dbReference type="NCBI Taxonomy" id="383372"/>
    <lineage>
        <taxon>Bacteria</taxon>
        <taxon>Bacillati</taxon>
        <taxon>Chloroflexota</taxon>
        <taxon>Chloroflexia</taxon>
        <taxon>Chloroflexales</taxon>
        <taxon>Roseiflexineae</taxon>
        <taxon>Roseiflexaceae</taxon>
        <taxon>Roseiflexus</taxon>
    </lineage>
</organism>
<comment type="subcellular location">
    <subcellularLocation>
        <location evidence="1">Cell membrane</location>
        <topology evidence="1">Multi-pass membrane protein</topology>
    </subcellularLocation>
</comment>
<reference evidence="7 8" key="1">
    <citation type="submission" date="2007-08" db="EMBL/GenBank/DDBJ databases">
        <title>Complete sequence of Roseiflexus castenholzii DSM 13941.</title>
        <authorList>
            <consortium name="US DOE Joint Genome Institute"/>
            <person name="Copeland A."/>
            <person name="Lucas S."/>
            <person name="Lapidus A."/>
            <person name="Barry K."/>
            <person name="Glavina del Rio T."/>
            <person name="Dalin E."/>
            <person name="Tice H."/>
            <person name="Pitluck S."/>
            <person name="Thompson L.S."/>
            <person name="Brettin T."/>
            <person name="Bruce D."/>
            <person name="Detter J.C."/>
            <person name="Han C."/>
            <person name="Tapia R."/>
            <person name="Schmutz J."/>
            <person name="Larimer F."/>
            <person name="Land M."/>
            <person name="Hauser L."/>
            <person name="Kyrpides N."/>
            <person name="Mikhailova N."/>
            <person name="Bryant D.A."/>
            <person name="Hanada S."/>
            <person name="Tsukatani Y."/>
            <person name="Richardson P."/>
        </authorList>
    </citation>
    <scope>NUCLEOTIDE SEQUENCE [LARGE SCALE GENOMIC DNA]</scope>
    <source>
        <strain evidence="8">DSM 13941 / HLO8</strain>
    </source>
</reference>
<feature type="transmembrane region" description="Helical" evidence="6">
    <location>
        <begin position="246"/>
        <end position="266"/>
    </location>
</feature>
<keyword evidence="3 6" id="KW-0812">Transmembrane</keyword>